<dbReference type="EMBL" id="BGZO01000009">
    <property type="protein sequence ID" value="GBR75870.1"/>
    <property type="molecule type" value="Genomic_DNA"/>
</dbReference>
<evidence type="ECO:0000313" key="3">
    <source>
        <dbReference type="EMBL" id="GBR75870.1"/>
    </source>
</evidence>
<dbReference type="Pfam" id="PF18798">
    <property type="entry name" value="LPD3"/>
    <property type="match status" value="1"/>
</dbReference>
<gene>
    <name evidence="3" type="ORF">NO2_0501</name>
</gene>
<feature type="domain" description="Large polyvalent protein-associated" evidence="2">
    <location>
        <begin position="209"/>
        <end position="313"/>
    </location>
</feature>
<protein>
    <submittedName>
        <fullName evidence="3">Phage protein</fullName>
    </submittedName>
</protein>
<dbReference type="Proteomes" id="UP000275925">
    <property type="component" value="Unassembled WGS sequence"/>
</dbReference>
<accession>A0A388TGU5</accession>
<evidence type="ECO:0000256" key="1">
    <source>
        <dbReference type="SAM" id="Coils"/>
    </source>
</evidence>
<sequence length="1346" mass="152106">MLNARMTAFGSSNFTDFYRWAENNTDQKNKKYFEHRSGGLEFDIPEDTIRHDKNKHGLSLDEWIELSNNANIPAASALAKKSTIGGGGVLTKIKTPSGFYGISFEVFKDRNIVTTAFKSTEKGIDAWMKKNAVRTMQTASTTDPATNNLEAGGLLPEQRLADIIAQARANLGQTSGIAQEAIDWAFSAEPVKNLTGQEFQKSDVSLITQVMDYFKKFNGKVESPEYGVVNLSKKGIRSFIAHKPNKIKAAAFASVPEIIRNGRTIGKEQNYKGRGYDSAVVVAPITIENSEKQAERYIAAVVIKRFPNGTNTYYLHEVIKEKGLRDEIKTPIEAHKSIILQQLQKSMTDLNQGRRGSYSPSKNLITLLKDADRSTFLHESAHYFLEFYLRYLPQELDAVFRFAHVRNRPLNQLSDAEYKQLQEAFAVGFETWLMEGRAPNERLANAFGRFKQWLTEIYESVENLLQQSGLKIELSDDIRNFYADMFARPDGATAIDPGLTYDRDVNLYQDAVKKIRELREKKKRIREKYGAAATPSLEEIERTIRDLETVATNVRRTGWVREAEAAWQESPLAQVQGRKVYIDPDSDTYEEQQVIPAAWRSNDPIKGTTIDELADELGMTQNELLAMIAGTPSKKGFIDRYLQGKRGGLGRNLAEQYREHESEVVGSVTPEIAEMLSTPEQKISAGNIILDNKALTHIEKRHGQEIKDAGFNNARDFVNFVLSNVDAVYEGNKSVRRVLVTKQIRPLGQVVIGLAYDGNNYSVITGSTIRSDFFDKKTSIWERAQTNHSQSKTPETPGAISGQTDALNFTTISDFANTPGGHVDAALSGVERELRGAAARLREQAKRKALSALQQAALREAMKLSPELRLEVMRNVLQARAAADQMAVLSNVYDRAMEEARIAAALVLREQIYKELKFTEPKKGIGKYTHEYNNIFEELRRIQDLAPDEAMAEIERIPDGMEDDIVPDDETFRRAFLEYTANGIEQANLGNLEFVLKGLRELRHEAAGEKKEQNAVRGRAVTERKEKMLAGMRNTKFKGDAEAWTTKLINIYRNGSWFGANMWSVLNSMFGKEMADEWNMEPQEAARDTKAFMDMKEVITEAVNILGLKNEMGFYRWLDEHMGEEYRLVQRQRRLSGANPPVKFNRLGIIDIYNAVKNVRGLDSYNWAYGVENPAERDKDGRRLDVAVQELINRLTPEEKAFGDMLMGKAGEYWDELNEVNIRETGLSMGKVDDYWPSTAVKPGAIVNNNLDFEVVRFGFQKARSRGVVVPIPVDAWGKLNNHLMGTHHALEITLKWRDLRQAIDDNELRSDIEAKYGKAAYKTMLDFVNSMSARGFLHVKISYVQ</sequence>
<proteinExistence type="predicted"/>
<dbReference type="InterPro" id="IPR040824">
    <property type="entry name" value="LPD3"/>
</dbReference>
<keyword evidence="4" id="KW-1185">Reference proteome</keyword>
<evidence type="ECO:0000313" key="4">
    <source>
        <dbReference type="Proteomes" id="UP000275925"/>
    </source>
</evidence>
<reference evidence="3 4" key="1">
    <citation type="journal article" date="2019" name="ISME J.">
        <title>Genome analyses of uncultured TG2/ZB3 bacteria in 'Margulisbacteria' specifically attached to ectosymbiotic spirochetes of protists in the termite gut.</title>
        <authorList>
            <person name="Utami Y.D."/>
            <person name="Kuwahara H."/>
            <person name="Igai K."/>
            <person name="Murakami T."/>
            <person name="Sugaya K."/>
            <person name="Morikawa T."/>
            <person name="Nagura Y."/>
            <person name="Yuki M."/>
            <person name="Deevong P."/>
            <person name="Inoue T."/>
            <person name="Kihara K."/>
            <person name="Lo N."/>
            <person name="Yamada A."/>
            <person name="Ohkuma M."/>
            <person name="Hongoh Y."/>
        </authorList>
    </citation>
    <scope>NUCLEOTIDE SEQUENCE [LARGE SCALE GENOMIC DNA]</scope>
    <source>
        <strain evidence="3">NkOx7-02</strain>
    </source>
</reference>
<keyword evidence="1" id="KW-0175">Coiled coil</keyword>
<comment type="caution">
    <text evidence="3">The sequence shown here is derived from an EMBL/GenBank/DDBJ whole genome shotgun (WGS) entry which is preliminary data.</text>
</comment>
<evidence type="ECO:0000259" key="2">
    <source>
        <dbReference type="Pfam" id="PF18798"/>
    </source>
</evidence>
<organism evidence="3 4">
    <name type="scientific">Candidatus Termititenax persephonae</name>
    <dbReference type="NCBI Taxonomy" id="2218525"/>
    <lineage>
        <taxon>Bacteria</taxon>
        <taxon>Bacillati</taxon>
        <taxon>Candidatus Margulisiibacteriota</taxon>
        <taxon>Candidatus Termititenacia</taxon>
        <taxon>Candidatus Termititenacales</taxon>
        <taxon>Candidatus Termititenacaceae</taxon>
        <taxon>Candidatus Termititenax</taxon>
    </lineage>
</organism>
<name>A0A388TGU5_9BACT</name>
<feature type="coiled-coil region" evidence="1">
    <location>
        <begin position="508"/>
        <end position="557"/>
    </location>
</feature>